<keyword evidence="3" id="KW-0813">Transport</keyword>
<dbReference type="InterPro" id="IPR038770">
    <property type="entry name" value="Na+/solute_symporter_sf"/>
</dbReference>
<feature type="transmembrane region" description="Helical" evidence="8">
    <location>
        <begin position="124"/>
        <end position="143"/>
    </location>
</feature>
<feature type="transmembrane region" description="Helical" evidence="8">
    <location>
        <begin position="155"/>
        <end position="175"/>
    </location>
</feature>
<dbReference type="GO" id="GO:0055085">
    <property type="term" value="P:transmembrane transport"/>
    <property type="evidence" value="ECO:0007669"/>
    <property type="project" value="InterPro"/>
</dbReference>
<dbReference type="Gene3D" id="1.20.1530.20">
    <property type="match status" value="2"/>
</dbReference>
<name>A0A7J2U2J8_9CREN</name>
<comment type="caution">
    <text evidence="9">The sequence shown here is derived from an EMBL/GenBank/DDBJ whole genome shotgun (WGS) entry which is preliminary data.</text>
</comment>
<dbReference type="PANTHER" id="PTHR36838">
    <property type="entry name" value="AUXIN EFFLUX CARRIER FAMILY PROTEIN"/>
    <property type="match status" value="1"/>
</dbReference>
<feature type="transmembrane region" description="Helical" evidence="8">
    <location>
        <begin position="95"/>
        <end position="118"/>
    </location>
</feature>
<dbReference type="AlphaFoldDB" id="A0A7J2U2J8"/>
<keyword evidence="7 8" id="KW-0472">Membrane</keyword>
<dbReference type="Pfam" id="PF03547">
    <property type="entry name" value="Mem_trans"/>
    <property type="match status" value="1"/>
</dbReference>
<evidence type="ECO:0000256" key="6">
    <source>
        <dbReference type="ARBA" id="ARBA00022989"/>
    </source>
</evidence>
<comment type="subcellular location">
    <subcellularLocation>
        <location evidence="1">Cell membrane</location>
        <topology evidence="1">Multi-pass membrane protein</topology>
    </subcellularLocation>
</comment>
<feature type="transmembrane region" description="Helical" evidence="8">
    <location>
        <begin position="195"/>
        <end position="217"/>
    </location>
</feature>
<feature type="transmembrane region" description="Helical" evidence="8">
    <location>
        <begin position="288"/>
        <end position="307"/>
    </location>
</feature>
<feature type="transmembrane region" description="Helical" evidence="8">
    <location>
        <begin position="6"/>
        <end position="26"/>
    </location>
</feature>
<keyword evidence="6 8" id="KW-1133">Transmembrane helix</keyword>
<protein>
    <recommendedName>
        <fullName evidence="10">Transporter</fullName>
    </recommendedName>
</protein>
<gene>
    <name evidence="9" type="ORF">ENO26_05605</name>
</gene>
<evidence type="ECO:0000256" key="5">
    <source>
        <dbReference type="ARBA" id="ARBA00022692"/>
    </source>
</evidence>
<evidence type="ECO:0000256" key="4">
    <source>
        <dbReference type="ARBA" id="ARBA00022475"/>
    </source>
</evidence>
<dbReference type="GO" id="GO:0005886">
    <property type="term" value="C:plasma membrane"/>
    <property type="evidence" value="ECO:0007669"/>
    <property type="project" value="UniProtKB-SubCell"/>
</dbReference>
<dbReference type="InterPro" id="IPR004776">
    <property type="entry name" value="Mem_transp_PIN-like"/>
</dbReference>
<evidence type="ECO:0000256" key="8">
    <source>
        <dbReference type="SAM" id="Phobius"/>
    </source>
</evidence>
<proteinExistence type="inferred from homology"/>
<comment type="similarity">
    <text evidence="2">Belongs to the auxin efflux carrier (TC 2.A.69) family.</text>
</comment>
<evidence type="ECO:0000256" key="2">
    <source>
        <dbReference type="ARBA" id="ARBA00010145"/>
    </source>
</evidence>
<evidence type="ECO:0008006" key="10">
    <source>
        <dbReference type="Google" id="ProtNLM"/>
    </source>
</evidence>
<feature type="transmembrane region" description="Helical" evidence="8">
    <location>
        <begin position="256"/>
        <end position="276"/>
    </location>
</feature>
<evidence type="ECO:0000256" key="7">
    <source>
        <dbReference type="ARBA" id="ARBA00023136"/>
    </source>
</evidence>
<feature type="transmembrane region" description="Helical" evidence="8">
    <location>
        <begin position="229"/>
        <end position="250"/>
    </location>
</feature>
<evidence type="ECO:0000256" key="1">
    <source>
        <dbReference type="ARBA" id="ARBA00004651"/>
    </source>
</evidence>
<evidence type="ECO:0000256" key="3">
    <source>
        <dbReference type="ARBA" id="ARBA00022448"/>
    </source>
</evidence>
<feature type="transmembrane region" description="Helical" evidence="8">
    <location>
        <begin position="62"/>
        <end position="83"/>
    </location>
</feature>
<keyword evidence="4" id="KW-1003">Cell membrane</keyword>
<feature type="transmembrane region" description="Helical" evidence="8">
    <location>
        <begin position="38"/>
        <end position="56"/>
    </location>
</feature>
<dbReference type="PANTHER" id="PTHR36838:SF3">
    <property type="entry name" value="TRANSPORTER AUXIN EFFLUX CARRIER EC FAMILY"/>
    <property type="match status" value="1"/>
</dbReference>
<keyword evidence="5 8" id="KW-0812">Transmembrane</keyword>
<accession>A0A7J2U2J8</accession>
<sequence length="310" mass="34068">MASLEIATKMFIMLISTFCGFTISHIKSLQKFVDLINIYLFYVATPITIFIKVSTASSEIEFVAMLAISLLHIALVFIATFAVAKVIHRDFDDALSLAISISMPNAGFLAIPLAIMLFGDSLGVIPYTIAFNIALPLFAFVLARISAVRSGNRKIYVKVVPILLALLVGIAHRLAEPRLHIHIESYLQLADTIVSSSFYSSFIILGATFAMLSLYDLRSYGTVLKISIPLKYIASPILAIVLVHVFTRYFSISTPFLQGILLQSIMPPAVLNLILARVFKLNEKMVSLLVTLLTVLSIILSLAIPALNLF</sequence>
<evidence type="ECO:0000313" key="9">
    <source>
        <dbReference type="EMBL" id="HEM67024.1"/>
    </source>
</evidence>
<organism evidence="9">
    <name type="scientific">Ignisphaera aggregans</name>
    <dbReference type="NCBI Taxonomy" id="334771"/>
    <lineage>
        <taxon>Archaea</taxon>
        <taxon>Thermoproteota</taxon>
        <taxon>Thermoprotei</taxon>
        <taxon>Desulfurococcales</taxon>
        <taxon>Desulfurococcaceae</taxon>
        <taxon>Ignisphaera</taxon>
    </lineage>
</organism>
<reference evidence="9" key="1">
    <citation type="journal article" date="2020" name="mSystems">
        <title>Genome- and Community-Level Interaction Insights into Carbon Utilization and Element Cycling Functions of Hydrothermarchaeota in Hydrothermal Sediment.</title>
        <authorList>
            <person name="Zhou Z."/>
            <person name="Liu Y."/>
            <person name="Xu W."/>
            <person name="Pan J."/>
            <person name="Luo Z.H."/>
            <person name="Li M."/>
        </authorList>
    </citation>
    <scope>NUCLEOTIDE SEQUENCE [LARGE SCALE GENOMIC DNA]</scope>
    <source>
        <strain evidence="9">SpSt-125</strain>
    </source>
</reference>
<dbReference type="EMBL" id="DSEU01000040">
    <property type="protein sequence ID" value="HEM67024.1"/>
    <property type="molecule type" value="Genomic_DNA"/>
</dbReference>